<reference evidence="12" key="1">
    <citation type="submission" date="2023-06" db="EMBL/GenBank/DDBJ databases">
        <title>Genome-scale phylogeny and comparative genomics of the fungal order Sordariales.</title>
        <authorList>
            <consortium name="Lawrence Berkeley National Laboratory"/>
            <person name="Hensen N."/>
            <person name="Bonometti L."/>
            <person name="Westerberg I."/>
            <person name="Brannstrom I.O."/>
            <person name="Guillou S."/>
            <person name="Cros-Aarteil S."/>
            <person name="Calhoun S."/>
            <person name="Haridas S."/>
            <person name="Kuo A."/>
            <person name="Mondo S."/>
            <person name="Pangilinan J."/>
            <person name="Riley R."/>
            <person name="Labutti K."/>
            <person name="Andreopoulos B."/>
            <person name="Lipzen A."/>
            <person name="Chen C."/>
            <person name="Yanf M."/>
            <person name="Daum C."/>
            <person name="Ng V."/>
            <person name="Clum A."/>
            <person name="Steindorff A."/>
            <person name="Ohm R."/>
            <person name="Martin F."/>
            <person name="Silar P."/>
            <person name="Natvig D."/>
            <person name="Lalanne C."/>
            <person name="Gautier V."/>
            <person name="Ament-Velasquez S.L."/>
            <person name="Kruys A."/>
            <person name="Hutchinson M.I."/>
            <person name="Powell A.J."/>
            <person name="Barry K."/>
            <person name="Miller A.N."/>
            <person name="Grigoriev I.V."/>
            <person name="Debuchy R."/>
            <person name="Gladieux P."/>
            <person name="Thoren M.H."/>
            <person name="Johannesson H."/>
        </authorList>
    </citation>
    <scope>NUCLEOTIDE SEQUENCE</scope>
    <source>
        <strain evidence="12">SMH4607-1</strain>
    </source>
</reference>
<dbReference type="InterPro" id="IPR012340">
    <property type="entry name" value="NA-bd_OB-fold"/>
</dbReference>
<keyword evidence="13" id="KW-1185">Reference proteome</keyword>
<dbReference type="CDD" id="cd22526">
    <property type="entry name" value="KH-I_Rrp40"/>
    <property type="match status" value="1"/>
</dbReference>
<accession>A0AA40E9C6</accession>
<dbReference type="Gene3D" id="2.40.50.100">
    <property type="match status" value="1"/>
</dbReference>
<dbReference type="GO" id="GO:0003723">
    <property type="term" value="F:RNA binding"/>
    <property type="evidence" value="ECO:0007669"/>
    <property type="project" value="UniProtKB-KW"/>
</dbReference>
<dbReference type="InterPro" id="IPR049469">
    <property type="entry name" value="RRP40_KH-I"/>
</dbReference>
<evidence type="ECO:0000256" key="3">
    <source>
        <dbReference type="ARBA" id="ARBA00007841"/>
    </source>
</evidence>
<evidence type="ECO:0000256" key="9">
    <source>
        <dbReference type="ARBA" id="ARBA00030615"/>
    </source>
</evidence>
<dbReference type="SUPFAM" id="SSF54791">
    <property type="entry name" value="Eukaryotic type KH-domain (KH-domain type I)"/>
    <property type="match status" value="1"/>
</dbReference>
<dbReference type="GO" id="GO:0071051">
    <property type="term" value="P:poly(A)-dependent snoRNA 3'-end processing"/>
    <property type="evidence" value="ECO:0007669"/>
    <property type="project" value="TreeGrafter"/>
</dbReference>
<evidence type="ECO:0000313" key="13">
    <source>
        <dbReference type="Proteomes" id="UP001172102"/>
    </source>
</evidence>
<dbReference type="InterPro" id="IPR036612">
    <property type="entry name" value="KH_dom_type_1_sf"/>
</dbReference>
<feature type="domain" description="Exosome complex exonuclease Rrp40 N-terminal" evidence="11">
    <location>
        <begin position="27"/>
        <end position="66"/>
    </location>
</feature>
<sequence>MAAEHPLVLPGDTIDPSLIPTHKKQPLRLGPGLRHNPPSTILPTVAGQLVTDLRKNSMWVEYNGGRYIPSQGDLVIGQVARSATDLYFVNITPYTANASLPHLSFEGATKKTRPQLLPGALVYARVTLANRHMDPELECVSATTGRAEGLGPLTGGMAFDVSLGLARRLLMARSREEGGIEVLEQLGAEGLAFETAVGRNGRVWVSSDSLKTVVLVGRALTETDEKGLGVEQQRKLVKKLIREMR</sequence>
<dbReference type="InterPro" id="IPR026699">
    <property type="entry name" value="Exosome_RNA_bind1/RRP40/RRP4"/>
</dbReference>
<dbReference type="InterPro" id="IPR037319">
    <property type="entry name" value="Rrp40_S1"/>
</dbReference>
<dbReference type="GO" id="GO:0071038">
    <property type="term" value="P:TRAMP-dependent tRNA surveillance pathway"/>
    <property type="evidence" value="ECO:0007669"/>
    <property type="project" value="TreeGrafter"/>
</dbReference>
<evidence type="ECO:0000256" key="4">
    <source>
        <dbReference type="ARBA" id="ARBA00022490"/>
    </source>
</evidence>
<evidence type="ECO:0000259" key="11">
    <source>
        <dbReference type="Pfam" id="PF18311"/>
    </source>
</evidence>
<dbReference type="SUPFAM" id="SSF50249">
    <property type="entry name" value="Nucleic acid-binding proteins"/>
    <property type="match status" value="1"/>
</dbReference>
<keyword evidence="4" id="KW-0963">Cytoplasm</keyword>
<keyword evidence="6" id="KW-0271">Exosome</keyword>
<evidence type="ECO:0000313" key="12">
    <source>
        <dbReference type="EMBL" id="KAK0729907.1"/>
    </source>
</evidence>
<dbReference type="FunFam" id="2.40.50.100:FF:000073">
    <property type="entry name" value="Putative Exosome complex component RRP40"/>
    <property type="match status" value="1"/>
</dbReference>
<evidence type="ECO:0000256" key="2">
    <source>
        <dbReference type="ARBA" id="ARBA00004604"/>
    </source>
</evidence>
<dbReference type="GO" id="GO:0005730">
    <property type="term" value="C:nucleolus"/>
    <property type="evidence" value="ECO:0007669"/>
    <property type="project" value="UniProtKB-SubCell"/>
</dbReference>
<evidence type="ECO:0000256" key="1">
    <source>
        <dbReference type="ARBA" id="ARBA00004496"/>
    </source>
</evidence>
<comment type="subcellular location">
    <subcellularLocation>
        <location evidence="1">Cytoplasm</location>
    </subcellularLocation>
    <subcellularLocation>
        <location evidence="2">Nucleus</location>
        <location evidence="2">Nucleolus</location>
    </subcellularLocation>
</comment>
<dbReference type="Pfam" id="PF21262">
    <property type="entry name" value="RRP40_S1"/>
    <property type="match status" value="1"/>
</dbReference>
<dbReference type="GO" id="GO:0071035">
    <property type="term" value="P:nuclear polyadenylation-dependent rRNA catabolic process"/>
    <property type="evidence" value="ECO:0007669"/>
    <property type="project" value="TreeGrafter"/>
</dbReference>
<dbReference type="Gene3D" id="2.40.50.140">
    <property type="entry name" value="Nucleic acid-binding proteins"/>
    <property type="match status" value="1"/>
</dbReference>
<dbReference type="AlphaFoldDB" id="A0AA40E9C6"/>
<dbReference type="PANTHER" id="PTHR21321:SF1">
    <property type="entry name" value="EXOSOME COMPLEX COMPONENT RRP40"/>
    <property type="match status" value="1"/>
</dbReference>
<evidence type="ECO:0000256" key="6">
    <source>
        <dbReference type="ARBA" id="ARBA00022835"/>
    </source>
</evidence>
<keyword evidence="8" id="KW-0539">Nucleus</keyword>
<protein>
    <recommendedName>
        <fullName evidence="9">Ribosomal RNA-processing protein 40</fullName>
    </recommendedName>
</protein>
<dbReference type="GO" id="GO:0000467">
    <property type="term" value="P:exonucleolytic trimming to generate mature 3'-end of 5.8S rRNA from tricistronic rRNA transcript (SSU-rRNA, 5.8S rRNA, LSU-rRNA)"/>
    <property type="evidence" value="ECO:0007669"/>
    <property type="project" value="TreeGrafter"/>
</dbReference>
<dbReference type="InterPro" id="IPR004088">
    <property type="entry name" value="KH_dom_type_1"/>
</dbReference>
<dbReference type="InterPro" id="IPR041054">
    <property type="entry name" value="Rrp40_N_euk"/>
</dbReference>
<dbReference type="GO" id="GO:0071034">
    <property type="term" value="P:CUT catabolic process"/>
    <property type="evidence" value="ECO:0007669"/>
    <property type="project" value="TreeGrafter"/>
</dbReference>
<dbReference type="GO" id="GO:0000177">
    <property type="term" value="C:cytoplasmic exosome (RNase complex)"/>
    <property type="evidence" value="ECO:0007669"/>
    <property type="project" value="TreeGrafter"/>
</dbReference>
<organism evidence="12 13">
    <name type="scientific">Lasiosphaeris hirsuta</name>
    <dbReference type="NCBI Taxonomy" id="260670"/>
    <lineage>
        <taxon>Eukaryota</taxon>
        <taxon>Fungi</taxon>
        <taxon>Dikarya</taxon>
        <taxon>Ascomycota</taxon>
        <taxon>Pezizomycotina</taxon>
        <taxon>Sordariomycetes</taxon>
        <taxon>Sordariomycetidae</taxon>
        <taxon>Sordariales</taxon>
        <taxon>Lasiosphaeriaceae</taxon>
        <taxon>Lasiosphaeris</taxon>
    </lineage>
</organism>
<dbReference type="Pfam" id="PF18311">
    <property type="entry name" value="Rrp40_N"/>
    <property type="match status" value="1"/>
</dbReference>
<dbReference type="CDD" id="cd05790">
    <property type="entry name" value="S1_Rrp40"/>
    <property type="match status" value="1"/>
</dbReference>
<evidence type="ECO:0000256" key="5">
    <source>
        <dbReference type="ARBA" id="ARBA00022552"/>
    </source>
</evidence>
<gene>
    <name evidence="12" type="ORF">B0H67DRAFT_526317</name>
</gene>
<dbReference type="Pfam" id="PF15985">
    <property type="entry name" value="KH_6"/>
    <property type="match status" value="1"/>
</dbReference>
<evidence type="ECO:0000259" key="10">
    <source>
        <dbReference type="Pfam" id="PF15985"/>
    </source>
</evidence>
<dbReference type="FunFam" id="3.30.1370.10:FF:000038">
    <property type="entry name" value="exosome complex component RRP40"/>
    <property type="match status" value="1"/>
</dbReference>
<dbReference type="Gene3D" id="3.30.1370.10">
    <property type="entry name" value="K Homology domain, type 1"/>
    <property type="match status" value="1"/>
</dbReference>
<dbReference type="GO" id="GO:0000176">
    <property type="term" value="C:nuclear exosome (RNase complex)"/>
    <property type="evidence" value="ECO:0007669"/>
    <property type="project" value="TreeGrafter"/>
</dbReference>
<comment type="caution">
    <text evidence="12">The sequence shown here is derived from an EMBL/GenBank/DDBJ whole genome shotgun (WGS) entry which is preliminary data.</text>
</comment>
<evidence type="ECO:0000256" key="7">
    <source>
        <dbReference type="ARBA" id="ARBA00022884"/>
    </source>
</evidence>
<keyword evidence="5" id="KW-0698">rRNA processing</keyword>
<proteinExistence type="inferred from homology"/>
<dbReference type="EMBL" id="JAUKUA010000001">
    <property type="protein sequence ID" value="KAK0729907.1"/>
    <property type="molecule type" value="Genomic_DNA"/>
</dbReference>
<dbReference type="PANTHER" id="PTHR21321">
    <property type="entry name" value="PNAS-3 RELATED"/>
    <property type="match status" value="1"/>
</dbReference>
<dbReference type="GO" id="GO:0034475">
    <property type="term" value="P:U4 snRNA 3'-end processing"/>
    <property type="evidence" value="ECO:0007669"/>
    <property type="project" value="TreeGrafter"/>
</dbReference>
<keyword evidence="7" id="KW-0694">RNA-binding</keyword>
<dbReference type="FunFam" id="2.40.50.140:FF:000127">
    <property type="entry name" value="Exosome complex component RRP40"/>
    <property type="match status" value="1"/>
</dbReference>
<evidence type="ECO:0000256" key="8">
    <source>
        <dbReference type="ARBA" id="ARBA00023242"/>
    </source>
</evidence>
<feature type="domain" description="K Homology" evidence="10">
    <location>
        <begin position="156"/>
        <end position="209"/>
    </location>
</feature>
<name>A0AA40E9C6_9PEZI</name>
<comment type="similarity">
    <text evidence="3">Belongs to the RRP40 family.</text>
</comment>
<dbReference type="Proteomes" id="UP001172102">
    <property type="component" value="Unassembled WGS sequence"/>
</dbReference>